<feature type="region of interest" description="Disordered" evidence="1">
    <location>
        <begin position="213"/>
        <end position="242"/>
    </location>
</feature>
<dbReference type="EMBL" id="JAPQKP010000001">
    <property type="protein sequence ID" value="KAJ5210581.1"/>
    <property type="molecule type" value="Genomic_DNA"/>
</dbReference>
<feature type="compositionally biased region" description="Polar residues" evidence="1">
    <location>
        <begin position="492"/>
        <end position="507"/>
    </location>
</feature>
<feature type="region of interest" description="Disordered" evidence="1">
    <location>
        <begin position="490"/>
        <end position="557"/>
    </location>
</feature>
<feature type="compositionally biased region" description="Low complexity" evidence="1">
    <location>
        <begin position="168"/>
        <end position="179"/>
    </location>
</feature>
<feature type="region of interest" description="Disordered" evidence="1">
    <location>
        <begin position="1"/>
        <end position="143"/>
    </location>
</feature>
<protein>
    <submittedName>
        <fullName evidence="2">Uncharacterized protein</fullName>
    </submittedName>
</protein>
<feature type="region of interest" description="Disordered" evidence="1">
    <location>
        <begin position="341"/>
        <end position="370"/>
    </location>
</feature>
<feature type="compositionally biased region" description="Basic and acidic residues" evidence="1">
    <location>
        <begin position="587"/>
        <end position="601"/>
    </location>
</feature>
<evidence type="ECO:0000256" key="1">
    <source>
        <dbReference type="SAM" id="MobiDB-lite"/>
    </source>
</evidence>
<dbReference type="Proteomes" id="UP001150879">
    <property type="component" value="Unassembled WGS sequence"/>
</dbReference>
<gene>
    <name evidence="2" type="ORF">N7472_000720</name>
</gene>
<comment type="caution">
    <text evidence="2">The sequence shown here is derived from an EMBL/GenBank/DDBJ whole genome shotgun (WGS) entry which is preliminary data.</text>
</comment>
<reference evidence="2" key="1">
    <citation type="submission" date="2022-11" db="EMBL/GenBank/DDBJ databases">
        <authorList>
            <person name="Petersen C."/>
        </authorList>
    </citation>
    <scope>NUCLEOTIDE SEQUENCE</scope>
    <source>
        <strain evidence="2">IBT 16849</strain>
    </source>
</reference>
<feature type="region of interest" description="Disordered" evidence="1">
    <location>
        <begin position="572"/>
        <end position="618"/>
    </location>
</feature>
<feature type="region of interest" description="Disordered" evidence="1">
    <location>
        <begin position="431"/>
        <end position="467"/>
    </location>
</feature>
<feature type="compositionally biased region" description="Basic and acidic residues" evidence="1">
    <location>
        <begin position="9"/>
        <end position="20"/>
    </location>
</feature>
<feature type="compositionally biased region" description="Basic and acidic residues" evidence="1">
    <location>
        <begin position="100"/>
        <end position="119"/>
    </location>
</feature>
<feature type="compositionally biased region" description="Low complexity" evidence="1">
    <location>
        <begin position="543"/>
        <end position="554"/>
    </location>
</feature>
<reference evidence="2" key="2">
    <citation type="journal article" date="2023" name="IMA Fungus">
        <title>Comparative genomic study of the Penicillium genus elucidates a diverse pangenome and 15 lateral gene transfer events.</title>
        <authorList>
            <person name="Petersen C."/>
            <person name="Sorensen T."/>
            <person name="Nielsen M.R."/>
            <person name="Sondergaard T.E."/>
            <person name="Sorensen J.L."/>
            <person name="Fitzpatrick D.A."/>
            <person name="Frisvad J.C."/>
            <person name="Nielsen K.L."/>
        </authorList>
    </citation>
    <scope>NUCLEOTIDE SEQUENCE</scope>
    <source>
        <strain evidence="2">IBT 16849</strain>
    </source>
</reference>
<feature type="region of interest" description="Disordered" evidence="1">
    <location>
        <begin position="165"/>
        <end position="193"/>
    </location>
</feature>
<name>A0A9W9MZR1_9EURO</name>
<evidence type="ECO:0000313" key="2">
    <source>
        <dbReference type="EMBL" id="KAJ5210581.1"/>
    </source>
</evidence>
<feature type="compositionally biased region" description="Low complexity" evidence="1">
    <location>
        <begin position="31"/>
        <end position="46"/>
    </location>
</feature>
<sequence>MQYQGPDFQGDRGHLDEDAKISSGQTLHQGTPSLSQLLSPPLTSPLIHMGTIDPTPPLTPLHQYSPPQSLGPRFTSTNAPHPVYDPNRGVQLRSAADRANPYRDRLEQVENARGQERARSRSPRRSIQPADFSESRELPQGPFMGFNHYAREMYVPPGINDLMPQNMPSSSPTLSPNNTQRSHGRVPTMDHSWDSPGQSYLLMDDNLYEYHHDQQHQVQECDPGHPTQQANNQEEDTNDNNEDHLCEFAAPCRMHPSPDGMHYRKVVSHVFGRNKAVTKLFPLGVWVHYCRKHYQRARYRADQWPFTQCDLLLESLSRMENWDGVESFELILRRREQMRVGRETEGQAIPDTPNQNETTPSAGQAHDQNHKSLDVVTRSPGRKHPTAIIAPVPDWLRQHVGHGKTFQEIRQIIELVRSHMVRLRNLERAKQQLSHIPKSPAAPGSPHRGALSNRRKGRIPRPANRTSTIRFPDVEILPHFKPWVKEAAIRQRSATSCPTNEGDSNSYESEKRIHGGGHNVGEISDTCVTNAQAKSNEPTNGNFPTDDTTPGCDGTFDHVYTTERTANISHAQAHIGRAGTNRGQSESQRRRSERVYIKAIDRTPSQRSIKKPGKDGEK</sequence>
<feature type="compositionally biased region" description="Polar residues" evidence="1">
    <location>
        <begin position="352"/>
        <end position="362"/>
    </location>
</feature>
<organism evidence="2 3">
    <name type="scientific">Penicillium cf. griseofulvum</name>
    <dbReference type="NCBI Taxonomy" id="2972120"/>
    <lineage>
        <taxon>Eukaryota</taxon>
        <taxon>Fungi</taxon>
        <taxon>Dikarya</taxon>
        <taxon>Ascomycota</taxon>
        <taxon>Pezizomycotina</taxon>
        <taxon>Eurotiomycetes</taxon>
        <taxon>Eurotiomycetidae</taxon>
        <taxon>Eurotiales</taxon>
        <taxon>Aspergillaceae</taxon>
        <taxon>Penicillium</taxon>
    </lineage>
</organism>
<feature type="compositionally biased region" description="Polar residues" evidence="1">
    <location>
        <begin position="526"/>
        <end position="542"/>
    </location>
</feature>
<accession>A0A9W9MZR1</accession>
<proteinExistence type="predicted"/>
<dbReference type="OrthoDB" id="4161595at2759"/>
<evidence type="ECO:0000313" key="3">
    <source>
        <dbReference type="Proteomes" id="UP001150879"/>
    </source>
</evidence>
<dbReference type="AlphaFoldDB" id="A0A9W9MZR1"/>
<keyword evidence="3" id="KW-1185">Reference proteome</keyword>